<name>A0A9W4X128_9GLOM</name>
<accession>A0A9W4X128</accession>
<evidence type="ECO:0000313" key="1">
    <source>
        <dbReference type="EMBL" id="CAI2200183.1"/>
    </source>
</evidence>
<evidence type="ECO:0000313" key="2">
    <source>
        <dbReference type="Proteomes" id="UP001153678"/>
    </source>
</evidence>
<sequence length="64" mass="7310">MPLYIYIDESGKLHHETKYQNYTAAVFTNSATLKNFEKQFCEAVKLVAEQSPELVTKEGKEIKG</sequence>
<dbReference type="AlphaFoldDB" id="A0A9W4X128"/>
<keyword evidence="2" id="KW-1185">Reference proteome</keyword>
<reference evidence="1" key="1">
    <citation type="submission" date="2022-08" db="EMBL/GenBank/DDBJ databases">
        <authorList>
            <person name="Kallberg Y."/>
            <person name="Tangrot J."/>
            <person name="Rosling A."/>
        </authorList>
    </citation>
    <scope>NUCLEOTIDE SEQUENCE</scope>
    <source>
        <strain evidence="1">Wild A</strain>
    </source>
</reference>
<feature type="non-terminal residue" evidence="1">
    <location>
        <position position="64"/>
    </location>
</feature>
<proteinExistence type="predicted"/>
<dbReference type="Proteomes" id="UP001153678">
    <property type="component" value="Unassembled WGS sequence"/>
</dbReference>
<gene>
    <name evidence="1" type="ORF">FWILDA_LOCUS19444</name>
</gene>
<dbReference type="EMBL" id="CAMKVN010023586">
    <property type="protein sequence ID" value="CAI2200183.1"/>
    <property type="molecule type" value="Genomic_DNA"/>
</dbReference>
<protein>
    <submittedName>
        <fullName evidence="1">1521_t:CDS:1</fullName>
    </submittedName>
</protein>
<organism evidence="1 2">
    <name type="scientific">Funneliformis geosporum</name>
    <dbReference type="NCBI Taxonomy" id="1117311"/>
    <lineage>
        <taxon>Eukaryota</taxon>
        <taxon>Fungi</taxon>
        <taxon>Fungi incertae sedis</taxon>
        <taxon>Mucoromycota</taxon>
        <taxon>Glomeromycotina</taxon>
        <taxon>Glomeromycetes</taxon>
        <taxon>Glomerales</taxon>
        <taxon>Glomeraceae</taxon>
        <taxon>Funneliformis</taxon>
    </lineage>
</organism>
<comment type="caution">
    <text evidence="1">The sequence shown here is derived from an EMBL/GenBank/DDBJ whole genome shotgun (WGS) entry which is preliminary data.</text>
</comment>